<evidence type="ECO:0000313" key="4">
    <source>
        <dbReference type="Proteomes" id="UP000318571"/>
    </source>
</evidence>
<dbReference type="GO" id="GO:0008270">
    <property type="term" value="F:zinc ion binding"/>
    <property type="evidence" value="ECO:0007669"/>
    <property type="project" value="UniProtKB-KW"/>
</dbReference>
<evidence type="ECO:0000259" key="2">
    <source>
        <dbReference type="PROSITE" id="PS50157"/>
    </source>
</evidence>
<dbReference type="SUPFAM" id="SSF57667">
    <property type="entry name" value="beta-beta-alpha zinc fingers"/>
    <property type="match status" value="1"/>
</dbReference>
<gene>
    <name evidence="3" type="ORF">TCAL_10478</name>
</gene>
<accession>A0A553PSL8</accession>
<sequence>MADNLFIALSNGTTKAYTREEAEMACWLTRLSTYGMVNPQVEDIAVRHVPIATPQDVPETKEEPDNAREGDIRCQSCGLKLSDPSALIRHMKTHDPSSKIYKCQVCNKNEQRQRTNWKQHVATHIGEDISQELYDTLDAEHQAILNTTDGYVTDEVLAKRLAIAQRKAARKRK</sequence>
<keyword evidence="1" id="KW-0863">Zinc-finger</keyword>
<protein>
    <recommendedName>
        <fullName evidence="2">C2H2-type domain-containing protein</fullName>
    </recommendedName>
</protein>
<comment type="caution">
    <text evidence="3">The sequence shown here is derived from an EMBL/GenBank/DDBJ whole genome shotgun (WGS) entry which is preliminary data.</text>
</comment>
<proteinExistence type="predicted"/>
<dbReference type="PROSITE" id="PS00028">
    <property type="entry name" value="ZINC_FINGER_C2H2_1"/>
    <property type="match status" value="1"/>
</dbReference>
<name>A0A553PSL8_TIGCA</name>
<dbReference type="InterPro" id="IPR013087">
    <property type="entry name" value="Znf_C2H2_type"/>
</dbReference>
<feature type="non-terminal residue" evidence="3">
    <location>
        <position position="173"/>
    </location>
</feature>
<dbReference type="SMART" id="SM00355">
    <property type="entry name" value="ZnF_C2H2"/>
    <property type="match status" value="2"/>
</dbReference>
<keyword evidence="4" id="KW-1185">Reference proteome</keyword>
<keyword evidence="1" id="KW-0479">Metal-binding</keyword>
<dbReference type="PROSITE" id="PS50157">
    <property type="entry name" value="ZINC_FINGER_C2H2_2"/>
    <property type="match status" value="1"/>
</dbReference>
<organism evidence="3 4">
    <name type="scientific">Tigriopus californicus</name>
    <name type="common">Marine copepod</name>
    <dbReference type="NCBI Taxonomy" id="6832"/>
    <lineage>
        <taxon>Eukaryota</taxon>
        <taxon>Metazoa</taxon>
        <taxon>Ecdysozoa</taxon>
        <taxon>Arthropoda</taxon>
        <taxon>Crustacea</taxon>
        <taxon>Multicrustacea</taxon>
        <taxon>Hexanauplia</taxon>
        <taxon>Copepoda</taxon>
        <taxon>Harpacticoida</taxon>
        <taxon>Harpacticidae</taxon>
        <taxon>Tigriopus</taxon>
    </lineage>
</organism>
<reference evidence="3 4" key="1">
    <citation type="journal article" date="2018" name="Nat. Ecol. Evol.">
        <title>Genomic signatures of mitonuclear coevolution across populations of Tigriopus californicus.</title>
        <authorList>
            <person name="Barreto F.S."/>
            <person name="Watson E.T."/>
            <person name="Lima T.G."/>
            <person name="Willett C.S."/>
            <person name="Edmands S."/>
            <person name="Li W."/>
            <person name="Burton R.S."/>
        </authorList>
    </citation>
    <scope>NUCLEOTIDE SEQUENCE [LARGE SCALE GENOMIC DNA]</scope>
    <source>
        <strain evidence="3 4">San Diego</strain>
    </source>
</reference>
<dbReference type="AlphaFoldDB" id="A0A553PSL8"/>
<dbReference type="InterPro" id="IPR036236">
    <property type="entry name" value="Znf_C2H2_sf"/>
</dbReference>
<evidence type="ECO:0000313" key="3">
    <source>
        <dbReference type="EMBL" id="TRY80682.1"/>
    </source>
</evidence>
<dbReference type="EMBL" id="VCGU01000001">
    <property type="protein sequence ID" value="TRY80682.1"/>
    <property type="molecule type" value="Genomic_DNA"/>
</dbReference>
<keyword evidence="1" id="KW-0862">Zinc</keyword>
<evidence type="ECO:0000256" key="1">
    <source>
        <dbReference type="PROSITE-ProRule" id="PRU00042"/>
    </source>
</evidence>
<dbReference type="Gene3D" id="3.30.160.60">
    <property type="entry name" value="Classic Zinc Finger"/>
    <property type="match status" value="1"/>
</dbReference>
<dbReference type="Proteomes" id="UP000318571">
    <property type="component" value="Chromosome 12"/>
</dbReference>
<feature type="domain" description="C2H2-type" evidence="2">
    <location>
        <begin position="72"/>
        <end position="99"/>
    </location>
</feature>